<comment type="subcellular location">
    <subcellularLocation>
        <location evidence="1">Secreted</location>
        <location evidence="1">Cell wall</location>
    </subcellularLocation>
</comment>
<keyword evidence="5" id="KW-0130">Cell adhesion</keyword>
<keyword evidence="10" id="KW-1185">Reference proteome</keyword>
<evidence type="ECO:0000313" key="10">
    <source>
        <dbReference type="Proteomes" id="UP000326041"/>
    </source>
</evidence>
<evidence type="ECO:0000256" key="3">
    <source>
        <dbReference type="ARBA" id="ARBA00022525"/>
    </source>
</evidence>
<evidence type="ECO:0000256" key="5">
    <source>
        <dbReference type="ARBA" id="ARBA00022889"/>
    </source>
</evidence>
<protein>
    <submittedName>
        <fullName evidence="9">Chaplin</fullName>
    </submittedName>
</protein>
<feature type="domain" description="Chaplin" evidence="8">
    <location>
        <begin position="62"/>
        <end position="102"/>
    </location>
</feature>
<evidence type="ECO:0000259" key="8">
    <source>
        <dbReference type="PROSITE" id="PS51884"/>
    </source>
</evidence>
<evidence type="ECO:0000313" key="9">
    <source>
        <dbReference type="EMBL" id="QEV04567.1"/>
    </source>
</evidence>
<sequence>MSAVRCGGQCGLSFARGTTQGAFTKIRAFSNAGLVTAAGAIALGAAATASADDDARGTAIGSPGVASGNVIHGPVHIPVNACGNTVDVIGLLDPALGNTCAPVSDSGWETGRS</sequence>
<name>A0ABX6APC1_9ACTN</name>
<evidence type="ECO:0000256" key="7">
    <source>
        <dbReference type="PROSITE-ProRule" id="PRU01232"/>
    </source>
</evidence>
<keyword evidence="2" id="KW-0134">Cell wall</keyword>
<keyword evidence="6 7" id="KW-0034">Amyloid</keyword>
<organism evidence="9 10">
    <name type="scientific">Streptomyces prasinus</name>
    <dbReference type="NCBI Taxonomy" id="67345"/>
    <lineage>
        <taxon>Bacteria</taxon>
        <taxon>Bacillati</taxon>
        <taxon>Actinomycetota</taxon>
        <taxon>Actinomycetes</taxon>
        <taxon>Kitasatosporales</taxon>
        <taxon>Streptomycetaceae</taxon>
        <taxon>Streptomyces</taxon>
    </lineage>
</organism>
<proteinExistence type="predicted"/>
<evidence type="ECO:0000256" key="4">
    <source>
        <dbReference type="ARBA" id="ARBA00022729"/>
    </source>
</evidence>
<evidence type="ECO:0000256" key="1">
    <source>
        <dbReference type="ARBA" id="ARBA00004191"/>
    </source>
</evidence>
<dbReference type="Proteomes" id="UP000326041">
    <property type="component" value="Chromosome"/>
</dbReference>
<dbReference type="Pfam" id="PF03777">
    <property type="entry name" value="ChpA-C"/>
    <property type="match status" value="1"/>
</dbReference>
<reference evidence="9 10" key="1">
    <citation type="submission" date="2017-09" db="EMBL/GenBank/DDBJ databases">
        <authorList>
            <person name="Lee N."/>
            <person name="Cho B.-K."/>
        </authorList>
    </citation>
    <scope>NUCLEOTIDE SEQUENCE [LARGE SCALE GENOMIC DNA]</scope>
    <source>
        <strain evidence="9 10">ATCC 13879</strain>
    </source>
</reference>
<dbReference type="InterPro" id="IPR005528">
    <property type="entry name" value="ChpA-H"/>
</dbReference>
<dbReference type="EMBL" id="CP023697">
    <property type="protein sequence ID" value="QEV04567.1"/>
    <property type="molecule type" value="Genomic_DNA"/>
</dbReference>
<keyword evidence="3" id="KW-0964">Secreted</keyword>
<dbReference type="PROSITE" id="PS51884">
    <property type="entry name" value="CHAPLIN"/>
    <property type="match status" value="1"/>
</dbReference>
<gene>
    <name evidence="9" type="ORF">CP972_01340</name>
</gene>
<evidence type="ECO:0000256" key="2">
    <source>
        <dbReference type="ARBA" id="ARBA00022512"/>
    </source>
</evidence>
<keyword evidence="4" id="KW-0732">Signal</keyword>
<evidence type="ECO:0000256" key="6">
    <source>
        <dbReference type="ARBA" id="ARBA00023087"/>
    </source>
</evidence>
<accession>A0ABX6APC1</accession>